<protein>
    <submittedName>
        <fullName evidence="2">U7 snRNA-associated Sm-like protein LSm10 isoform X2</fullName>
    </submittedName>
</protein>
<evidence type="ECO:0000313" key="3">
    <source>
        <dbReference type="Proteomes" id="UP001607302"/>
    </source>
</evidence>
<dbReference type="EMBL" id="JAUDFV010000153">
    <property type="protein sequence ID" value="KAL2717260.1"/>
    <property type="molecule type" value="Genomic_DNA"/>
</dbReference>
<dbReference type="InterPro" id="IPR052840">
    <property type="entry name" value="U7_snRNA_Sm-like"/>
</dbReference>
<dbReference type="Gene3D" id="2.30.30.100">
    <property type="match status" value="1"/>
</dbReference>
<dbReference type="SMART" id="SM00651">
    <property type="entry name" value="Sm"/>
    <property type="match status" value="1"/>
</dbReference>
<gene>
    <name evidence="2" type="ORF">V1478_012960</name>
</gene>
<dbReference type="InterPro" id="IPR001163">
    <property type="entry name" value="Sm_dom_euk/arc"/>
</dbReference>
<proteinExistence type="predicted"/>
<reference evidence="2 3" key="1">
    <citation type="journal article" date="2024" name="Ann. Entomol. Soc. Am.">
        <title>Genomic analyses of the southern and eastern yellowjacket wasps (Hymenoptera: Vespidae) reveal evolutionary signatures of social life.</title>
        <authorList>
            <person name="Catto M.A."/>
            <person name="Caine P.B."/>
            <person name="Orr S.E."/>
            <person name="Hunt B.G."/>
            <person name="Goodisman M.A.D."/>
        </authorList>
    </citation>
    <scope>NUCLEOTIDE SEQUENCE [LARGE SCALE GENOMIC DNA]</scope>
    <source>
        <strain evidence="2">233</strain>
        <tissue evidence="2">Head and thorax</tissue>
    </source>
</reference>
<dbReference type="InterPro" id="IPR010920">
    <property type="entry name" value="LSM_dom_sf"/>
</dbReference>
<dbReference type="PANTHER" id="PTHR21196:SF1">
    <property type="entry name" value="U7 SNRNA-ASSOCIATED SM-LIKE PROTEIN LSM10"/>
    <property type="match status" value="1"/>
</dbReference>
<organism evidence="2 3">
    <name type="scientific">Vespula squamosa</name>
    <name type="common">Southern yellow jacket</name>
    <name type="synonym">Wasp</name>
    <dbReference type="NCBI Taxonomy" id="30214"/>
    <lineage>
        <taxon>Eukaryota</taxon>
        <taxon>Metazoa</taxon>
        <taxon>Ecdysozoa</taxon>
        <taxon>Arthropoda</taxon>
        <taxon>Hexapoda</taxon>
        <taxon>Insecta</taxon>
        <taxon>Pterygota</taxon>
        <taxon>Neoptera</taxon>
        <taxon>Endopterygota</taxon>
        <taxon>Hymenoptera</taxon>
        <taxon>Apocrita</taxon>
        <taxon>Aculeata</taxon>
        <taxon>Vespoidea</taxon>
        <taxon>Vespidae</taxon>
        <taxon>Vespinae</taxon>
        <taxon>Vespula</taxon>
    </lineage>
</organism>
<name>A0ABD2AC21_VESSQ</name>
<dbReference type="AlphaFoldDB" id="A0ABD2AC21"/>
<comment type="caution">
    <text evidence="2">The sequence shown here is derived from an EMBL/GenBank/DDBJ whole genome shotgun (WGS) entry which is preliminary data.</text>
</comment>
<dbReference type="InterPro" id="IPR047575">
    <property type="entry name" value="Sm"/>
</dbReference>
<dbReference type="PANTHER" id="PTHR21196">
    <property type="entry name" value="U7 SNRNA-ASSOCIATED SM-LIKE PROTEIN LSM10"/>
    <property type="match status" value="1"/>
</dbReference>
<dbReference type="PROSITE" id="PS52002">
    <property type="entry name" value="SM"/>
    <property type="match status" value="1"/>
</dbReference>
<accession>A0ABD2AC21</accession>
<feature type="domain" description="Sm" evidence="1">
    <location>
        <begin position="15"/>
        <end position="87"/>
    </location>
</feature>
<evidence type="ECO:0000259" key="1">
    <source>
        <dbReference type="PROSITE" id="PS52002"/>
    </source>
</evidence>
<dbReference type="CDD" id="cd01733">
    <property type="entry name" value="LSm10"/>
    <property type="match status" value="1"/>
</dbReference>
<dbReference type="Proteomes" id="UP001607302">
    <property type="component" value="Unassembled WGS sequence"/>
</dbReference>
<keyword evidence="3" id="KW-1185">Reference proteome</keyword>
<dbReference type="SUPFAM" id="SSF50182">
    <property type="entry name" value="Sm-like ribonucleoproteins"/>
    <property type="match status" value="1"/>
</dbReference>
<evidence type="ECO:0000313" key="2">
    <source>
        <dbReference type="EMBL" id="KAL2717260.1"/>
    </source>
</evidence>
<sequence>MYQNSPREKYYFYNSLSILLKALENKQTTIDLRNEASVYGTVEHVDAYMNVVMKDCLFTDPRGDKFPFEMFFVQARNIRFVQIPPKI</sequence>
<dbReference type="Pfam" id="PF01423">
    <property type="entry name" value="LSM"/>
    <property type="match status" value="1"/>
</dbReference>